<protein>
    <recommendedName>
        <fullName evidence="3">Phospholipase/carboxylesterase/thioesterase domain-containing protein</fullName>
    </recommendedName>
</protein>
<keyword evidence="2" id="KW-0378">Hydrolase</keyword>
<gene>
    <name evidence="4" type="ORF">METZ01_LOCUS54701</name>
</gene>
<evidence type="ECO:0000256" key="1">
    <source>
        <dbReference type="ARBA" id="ARBA00006499"/>
    </source>
</evidence>
<dbReference type="PANTHER" id="PTHR10655:SF17">
    <property type="entry name" value="LYSOPHOSPHOLIPASE-LIKE PROTEIN 1"/>
    <property type="match status" value="1"/>
</dbReference>
<dbReference type="EMBL" id="UINC01002944">
    <property type="protein sequence ID" value="SVA01847.1"/>
    <property type="molecule type" value="Genomic_DNA"/>
</dbReference>
<dbReference type="PANTHER" id="PTHR10655">
    <property type="entry name" value="LYSOPHOSPHOLIPASE-RELATED"/>
    <property type="match status" value="1"/>
</dbReference>
<dbReference type="InterPro" id="IPR029058">
    <property type="entry name" value="AB_hydrolase_fold"/>
</dbReference>
<dbReference type="AlphaFoldDB" id="A0A381SHN5"/>
<feature type="domain" description="Phospholipase/carboxylesterase/thioesterase" evidence="3">
    <location>
        <begin position="27"/>
        <end position="220"/>
    </location>
</feature>
<evidence type="ECO:0000256" key="2">
    <source>
        <dbReference type="ARBA" id="ARBA00022801"/>
    </source>
</evidence>
<name>A0A381SHN5_9ZZZZ</name>
<dbReference type="SUPFAM" id="SSF53474">
    <property type="entry name" value="alpha/beta-Hydrolases"/>
    <property type="match status" value="1"/>
</dbReference>
<comment type="similarity">
    <text evidence="1">Belongs to the AB hydrolase superfamily. AB hydrolase 2 family.</text>
</comment>
<dbReference type="Pfam" id="PF02230">
    <property type="entry name" value="Abhydrolase_2"/>
    <property type="match status" value="1"/>
</dbReference>
<evidence type="ECO:0000313" key="4">
    <source>
        <dbReference type="EMBL" id="SVA01847.1"/>
    </source>
</evidence>
<dbReference type="InterPro" id="IPR003140">
    <property type="entry name" value="PLipase/COase/thioEstase"/>
</dbReference>
<accession>A0A381SHN5</accession>
<reference evidence="4" key="1">
    <citation type="submission" date="2018-05" db="EMBL/GenBank/DDBJ databases">
        <authorList>
            <person name="Lanie J.A."/>
            <person name="Ng W.-L."/>
            <person name="Kazmierczak K.M."/>
            <person name="Andrzejewski T.M."/>
            <person name="Davidsen T.M."/>
            <person name="Wayne K.J."/>
            <person name="Tettelin H."/>
            <person name="Glass J.I."/>
            <person name="Rusch D."/>
            <person name="Podicherti R."/>
            <person name="Tsui H.-C.T."/>
            <person name="Winkler M.E."/>
        </authorList>
    </citation>
    <scope>NUCLEOTIDE SEQUENCE</scope>
</reference>
<organism evidence="4">
    <name type="scientific">marine metagenome</name>
    <dbReference type="NCBI Taxonomy" id="408172"/>
    <lineage>
        <taxon>unclassified sequences</taxon>
        <taxon>metagenomes</taxon>
        <taxon>ecological metagenomes</taxon>
    </lineage>
</organism>
<dbReference type="GO" id="GO:0016787">
    <property type="term" value="F:hydrolase activity"/>
    <property type="evidence" value="ECO:0007669"/>
    <property type="project" value="UniProtKB-KW"/>
</dbReference>
<dbReference type="Gene3D" id="3.40.50.1820">
    <property type="entry name" value="alpha/beta hydrolase"/>
    <property type="match status" value="1"/>
</dbReference>
<dbReference type="InterPro" id="IPR050565">
    <property type="entry name" value="LYPA1-2/EST-like"/>
</dbReference>
<proteinExistence type="inferred from homology"/>
<sequence length="221" mass="24805">MNFEQLNETVLPTVIATPDNYDPTHEYGMVVLMHGFGSHMGDLAGLAPLINETDFIYVCPNAPIEMTIGFGQQGYAWFPAGGQTEPDDIDKAVSQLQTSVDFAIDKYRPNQSNIYIGGFSQGGMMTMHAGLTRPDIYKGAIILSSRLTQVDLFTDKIVHLDKIPIFMSHGTNDLVISIKDGRDTKELLDEYGYQIEYQEYPMAHEIREETISDLKDWLSKN</sequence>
<evidence type="ECO:0000259" key="3">
    <source>
        <dbReference type="Pfam" id="PF02230"/>
    </source>
</evidence>